<dbReference type="SMART" id="SM00835">
    <property type="entry name" value="Cupin_1"/>
    <property type="match status" value="1"/>
</dbReference>
<dbReference type="VEuPathDB" id="FungiDB:LEMA_P122320.1"/>
<evidence type="ECO:0000259" key="6">
    <source>
        <dbReference type="SMART" id="SM00835"/>
    </source>
</evidence>
<proteinExistence type="inferred from homology"/>
<dbReference type="Proteomes" id="UP000002668">
    <property type="component" value="Genome"/>
</dbReference>
<evidence type="ECO:0000256" key="3">
    <source>
        <dbReference type="ARBA" id="ARBA00022525"/>
    </source>
</evidence>
<sequence>MDVESLPAFANPTTLSTDLQWSRYVRFLKTIIGEDDWTTQLIITAKKLTLQPFFFTFSHSFLLFPCRLRCRFEHSTIMLTFTKAVVAALATLSAVHGLPQAATPPSSSSPPEDVALLARDLRAAPTVVKRFQRLLTQGGALITGEALKKATTFVFHDATPSPKAKGGATKSANVDTFPILTGLGLTTTMAFIEPCGINAPHVHPRADEWVTLVEGSNLHFGYVLENGLVAAGQKSEIAGKLNKYEGTIFPMGSIHYQFNNNCKKAVTVSSLNSEDPGTSLVAQGFFALNAGVVNATLGFPKSIDGSNIEQFRSMIPANLVQDVDNCLAKCHN</sequence>
<evidence type="ECO:0000256" key="2">
    <source>
        <dbReference type="ARBA" id="ARBA00007456"/>
    </source>
</evidence>
<organism evidence="8">
    <name type="scientific">Leptosphaeria maculans (strain JN3 / isolate v23.1.3 / race Av1-4-5-6-7-8)</name>
    <name type="common">Blackleg fungus</name>
    <name type="synonym">Phoma lingam</name>
    <dbReference type="NCBI Taxonomy" id="985895"/>
    <lineage>
        <taxon>Eukaryota</taxon>
        <taxon>Fungi</taxon>
        <taxon>Dikarya</taxon>
        <taxon>Ascomycota</taxon>
        <taxon>Pezizomycotina</taxon>
        <taxon>Dothideomycetes</taxon>
        <taxon>Pleosporomycetidae</taxon>
        <taxon>Pleosporales</taxon>
        <taxon>Pleosporineae</taxon>
        <taxon>Leptosphaeriaceae</taxon>
        <taxon>Plenodomus</taxon>
        <taxon>Plenodomus lingam/Leptosphaeria maculans species complex</taxon>
    </lineage>
</organism>
<dbReference type="AlphaFoldDB" id="E4ZS73"/>
<dbReference type="PANTHER" id="PTHR31238">
    <property type="entry name" value="GERMIN-LIKE PROTEIN SUBFAMILY 3 MEMBER 3"/>
    <property type="match status" value="1"/>
</dbReference>
<comment type="subcellular location">
    <subcellularLocation>
        <location evidence="1">Secreted</location>
    </subcellularLocation>
</comment>
<keyword evidence="8" id="KW-1185">Reference proteome</keyword>
<dbReference type="STRING" id="985895.E4ZS73"/>
<keyword evidence="4" id="KW-0479">Metal-binding</keyword>
<evidence type="ECO:0000256" key="4">
    <source>
        <dbReference type="ARBA" id="ARBA00022723"/>
    </source>
</evidence>
<dbReference type="InterPro" id="IPR011051">
    <property type="entry name" value="RmlC_Cupin_sf"/>
</dbReference>
<evidence type="ECO:0000313" key="7">
    <source>
        <dbReference type="EMBL" id="CBX94253.1"/>
    </source>
</evidence>
<dbReference type="GO" id="GO:0030145">
    <property type="term" value="F:manganese ion binding"/>
    <property type="evidence" value="ECO:0007669"/>
    <property type="project" value="InterPro"/>
</dbReference>
<dbReference type="SUPFAM" id="SSF51182">
    <property type="entry name" value="RmlC-like cupins"/>
    <property type="match status" value="1"/>
</dbReference>
<gene>
    <name evidence="7" type="ORF">LEMA_P122320.1</name>
</gene>
<feature type="domain" description="Cupin type-1" evidence="6">
    <location>
        <begin position="153"/>
        <end position="309"/>
    </location>
</feature>
<dbReference type="EMBL" id="FP929121">
    <property type="protein sequence ID" value="CBX94253.1"/>
    <property type="molecule type" value="Genomic_DNA"/>
</dbReference>
<dbReference type="OMA" id="MAFIEPC"/>
<accession>E4ZS73</accession>
<dbReference type="CDD" id="cd02241">
    <property type="entry name" value="cupin_OxOx"/>
    <property type="match status" value="1"/>
</dbReference>
<reference evidence="8" key="1">
    <citation type="journal article" date="2011" name="Nat. Commun.">
        <title>Effector diversification within compartments of the Leptosphaeria maculans genome affected by Repeat-Induced Point mutations.</title>
        <authorList>
            <person name="Rouxel T."/>
            <person name="Grandaubert J."/>
            <person name="Hane J.K."/>
            <person name="Hoede C."/>
            <person name="van de Wouw A.P."/>
            <person name="Couloux A."/>
            <person name="Dominguez V."/>
            <person name="Anthouard V."/>
            <person name="Bally P."/>
            <person name="Bourras S."/>
            <person name="Cozijnsen A.J."/>
            <person name="Ciuffetti L.M."/>
            <person name="Degrave A."/>
            <person name="Dilmaghani A."/>
            <person name="Duret L."/>
            <person name="Fudal I."/>
            <person name="Goodwin S.B."/>
            <person name="Gout L."/>
            <person name="Glaser N."/>
            <person name="Linglin J."/>
            <person name="Kema G.H.J."/>
            <person name="Lapalu N."/>
            <person name="Lawrence C.B."/>
            <person name="May K."/>
            <person name="Meyer M."/>
            <person name="Ollivier B."/>
            <person name="Poulain J."/>
            <person name="Schoch C.L."/>
            <person name="Simon A."/>
            <person name="Spatafora J.W."/>
            <person name="Stachowiak A."/>
            <person name="Turgeon B.G."/>
            <person name="Tyler B.M."/>
            <person name="Vincent D."/>
            <person name="Weissenbach J."/>
            <person name="Amselem J."/>
            <person name="Quesneville H."/>
            <person name="Oliver R.P."/>
            <person name="Wincker P."/>
            <person name="Balesdent M.-H."/>
            <person name="Howlett B.J."/>
        </authorList>
    </citation>
    <scope>NUCLEOTIDE SEQUENCE [LARGE SCALE GENOMIC DNA]</scope>
    <source>
        <strain evidence="8">JN3 / isolate v23.1.3 / race Av1-4-5-6-7-8</strain>
    </source>
</reference>
<dbReference type="OrthoDB" id="1921208at2759"/>
<dbReference type="InParanoid" id="E4ZS73"/>
<dbReference type="InterPro" id="IPR006045">
    <property type="entry name" value="Cupin_1"/>
</dbReference>
<dbReference type="HOGENOM" id="CLU_061239_1_0_1"/>
<comment type="similarity">
    <text evidence="2">Belongs to the germin family.</text>
</comment>
<evidence type="ECO:0000256" key="5">
    <source>
        <dbReference type="ARBA" id="ARBA00023211"/>
    </source>
</evidence>
<dbReference type="Pfam" id="PF00190">
    <property type="entry name" value="Cupin_1"/>
    <property type="match status" value="1"/>
</dbReference>
<dbReference type="InterPro" id="IPR014710">
    <property type="entry name" value="RmlC-like_jellyroll"/>
</dbReference>
<keyword evidence="3" id="KW-0964">Secreted</keyword>
<dbReference type="GO" id="GO:0005576">
    <property type="term" value="C:extracellular region"/>
    <property type="evidence" value="ECO:0007669"/>
    <property type="project" value="UniProtKB-SubCell"/>
</dbReference>
<dbReference type="eggNOG" id="ENOG502QQ4A">
    <property type="taxonomic scope" value="Eukaryota"/>
</dbReference>
<protein>
    <recommendedName>
        <fullName evidence="6">Cupin type-1 domain-containing protein</fullName>
    </recommendedName>
</protein>
<evidence type="ECO:0000256" key="1">
    <source>
        <dbReference type="ARBA" id="ARBA00004613"/>
    </source>
</evidence>
<dbReference type="Gene3D" id="2.60.120.10">
    <property type="entry name" value="Jelly Rolls"/>
    <property type="match status" value="1"/>
</dbReference>
<dbReference type="InterPro" id="IPR001929">
    <property type="entry name" value="Germin"/>
</dbReference>
<evidence type="ECO:0000313" key="8">
    <source>
        <dbReference type="Proteomes" id="UP000002668"/>
    </source>
</evidence>
<name>E4ZS73_LEPMJ</name>
<keyword evidence="5" id="KW-0464">Manganese</keyword>